<name>A0ABV0J8K1_9CYAN</name>
<comment type="caution">
    <text evidence="2">The sequence shown here is derived from an EMBL/GenBank/DDBJ whole genome shotgun (WGS) entry which is preliminary data.</text>
</comment>
<keyword evidence="3" id="KW-1185">Reference proteome</keyword>
<dbReference type="SMART" id="SM00065">
    <property type="entry name" value="GAF"/>
    <property type="match status" value="1"/>
</dbReference>
<dbReference type="PROSITE" id="PS50046">
    <property type="entry name" value="PHYTOCHROME_2"/>
    <property type="match status" value="1"/>
</dbReference>
<accession>A0ABV0J8K1</accession>
<dbReference type="Gene3D" id="3.30.450.40">
    <property type="match status" value="1"/>
</dbReference>
<proteinExistence type="predicted"/>
<feature type="domain" description="Phytochrome chromophore attachment site" evidence="1">
    <location>
        <begin position="32"/>
        <end position="168"/>
    </location>
</feature>
<protein>
    <submittedName>
        <fullName evidence="2">GAF domain-containing protein</fullName>
    </submittedName>
</protein>
<dbReference type="InterPro" id="IPR029016">
    <property type="entry name" value="GAF-like_dom_sf"/>
</dbReference>
<evidence type="ECO:0000313" key="3">
    <source>
        <dbReference type="Proteomes" id="UP001464891"/>
    </source>
</evidence>
<dbReference type="InterPro" id="IPR016132">
    <property type="entry name" value="Phyto_chromo_attachment"/>
</dbReference>
<sequence>MRSNFDELNSHSLDQQDRGLSRVAKRLAQSLERDTLVQKTTDELKQMLQADRVVLYYFYQRWKGQVTFESLSAEQLSILGSTGADDCFNDEYAALYLDGRVRAIADIETEPIQECHRDFLRSLQVRANLVVPVLTSKGLWGLLIAHHCQAPHQWSAEEIKRMQQSATRLATAPAIRDT</sequence>
<evidence type="ECO:0000259" key="1">
    <source>
        <dbReference type="PROSITE" id="PS50046"/>
    </source>
</evidence>
<dbReference type="InterPro" id="IPR003018">
    <property type="entry name" value="GAF"/>
</dbReference>
<dbReference type="SUPFAM" id="SSF55781">
    <property type="entry name" value="GAF domain-like"/>
    <property type="match status" value="1"/>
</dbReference>
<organism evidence="2 3">
    <name type="scientific">Trichocoleus desertorum GB2-A4</name>
    <dbReference type="NCBI Taxonomy" id="2933944"/>
    <lineage>
        <taxon>Bacteria</taxon>
        <taxon>Bacillati</taxon>
        <taxon>Cyanobacteriota</taxon>
        <taxon>Cyanophyceae</taxon>
        <taxon>Leptolyngbyales</taxon>
        <taxon>Trichocoleusaceae</taxon>
        <taxon>Trichocoleus</taxon>
    </lineage>
</organism>
<gene>
    <name evidence="2" type="ORF">NC998_13445</name>
</gene>
<dbReference type="Proteomes" id="UP001464891">
    <property type="component" value="Unassembled WGS sequence"/>
</dbReference>
<dbReference type="Pfam" id="PF01590">
    <property type="entry name" value="GAF"/>
    <property type="match status" value="1"/>
</dbReference>
<dbReference type="EMBL" id="JAMPKM010000007">
    <property type="protein sequence ID" value="MEP0818100.1"/>
    <property type="molecule type" value="Genomic_DNA"/>
</dbReference>
<evidence type="ECO:0000313" key="2">
    <source>
        <dbReference type="EMBL" id="MEP0818100.1"/>
    </source>
</evidence>
<reference evidence="2 3" key="1">
    <citation type="submission" date="2022-04" db="EMBL/GenBank/DDBJ databases">
        <title>Positive selection, recombination, and allopatry shape intraspecific diversity of widespread and dominant cyanobacteria.</title>
        <authorList>
            <person name="Wei J."/>
            <person name="Shu W."/>
            <person name="Hu C."/>
        </authorList>
    </citation>
    <scope>NUCLEOTIDE SEQUENCE [LARGE SCALE GENOMIC DNA]</scope>
    <source>
        <strain evidence="2 3">GB2-A4</strain>
    </source>
</reference>